<name>A0AAV9U9J0_9PEZI</name>
<reference evidence="1 2" key="1">
    <citation type="submission" date="2019-10" db="EMBL/GenBank/DDBJ databases">
        <authorList>
            <person name="Palmer J.M."/>
        </authorList>
    </citation>
    <scope>NUCLEOTIDE SEQUENCE [LARGE SCALE GENOMIC DNA]</scope>
    <source>
        <strain evidence="1 2">TWF730</strain>
    </source>
</reference>
<dbReference type="EMBL" id="JAVHNS010000013">
    <property type="protein sequence ID" value="KAK6337286.1"/>
    <property type="molecule type" value="Genomic_DNA"/>
</dbReference>
<dbReference type="Proteomes" id="UP001373714">
    <property type="component" value="Unassembled WGS sequence"/>
</dbReference>
<evidence type="ECO:0000313" key="2">
    <source>
        <dbReference type="Proteomes" id="UP001373714"/>
    </source>
</evidence>
<accession>A0AAV9U9J0</accession>
<proteinExistence type="predicted"/>
<dbReference type="AlphaFoldDB" id="A0AAV9U9J0"/>
<evidence type="ECO:0000313" key="1">
    <source>
        <dbReference type="EMBL" id="KAK6337286.1"/>
    </source>
</evidence>
<protein>
    <submittedName>
        <fullName evidence="1">Uncharacterized protein</fullName>
    </submittedName>
</protein>
<sequence>MSENGVETECDQTVDRLEVAAWYLTNGSTTDRVTTAGFSRVKVVLKRGTYNYYFLKTDSVKDADLKAYQSYKFQGSTFDTPSRPLFGRISADYN</sequence>
<keyword evidence="2" id="KW-1185">Reference proteome</keyword>
<organism evidence="1 2">
    <name type="scientific">Orbilia blumenaviensis</name>
    <dbReference type="NCBI Taxonomy" id="1796055"/>
    <lineage>
        <taxon>Eukaryota</taxon>
        <taxon>Fungi</taxon>
        <taxon>Dikarya</taxon>
        <taxon>Ascomycota</taxon>
        <taxon>Pezizomycotina</taxon>
        <taxon>Orbiliomycetes</taxon>
        <taxon>Orbiliales</taxon>
        <taxon>Orbiliaceae</taxon>
        <taxon>Orbilia</taxon>
    </lineage>
</organism>
<gene>
    <name evidence="1" type="ORF">TWF730_002692</name>
</gene>
<comment type="caution">
    <text evidence="1">The sequence shown here is derived from an EMBL/GenBank/DDBJ whole genome shotgun (WGS) entry which is preliminary data.</text>
</comment>